<accession>A0ABP8VK73</accession>
<protein>
    <submittedName>
        <fullName evidence="1">Uncharacterized protein</fullName>
    </submittedName>
</protein>
<dbReference type="Proteomes" id="UP001501699">
    <property type="component" value="Unassembled WGS sequence"/>
</dbReference>
<evidence type="ECO:0000313" key="1">
    <source>
        <dbReference type="EMBL" id="GAA4665581.1"/>
    </source>
</evidence>
<sequence>MMLSTVIENILPLKDTALIMPEICPVCFWLSSEKNRLFAPIDTVQINPWINENAMISKAICLL</sequence>
<comment type="caution">
    <text evidence="1">The sequence shown here is derived from an EMBL/GenBank/DDBJ whole genome shotgun (WGS) entry which is preliminary data.</text>
</comment>
<organism evidence="1 2">
    <name type="scientific">Bartonella pachyuromydis</name>
    <dbReference type="NCBI Taxonomy" id="931097"/>
    <lineage>
        <taxon>Bacteria</taxon>
        <taxon>Pseudomonadati</taxon>
        <taxon>Pseudomonadota</taxon>
        <taxon>Alphaproteobacteria</taxon>
        <taxon>Hyphomicrobiales</taxon>
        <taxon>Bartonellaceae</taxon>
        <taxon>Bartonella</taxon>
    </lineage>
</organism>
<name>A0ABP8VK73_9HYPH</name>
<keyword evidence="2" id="KW-1185">Reference proteome</keyword>
<gene>
    <name evidence="1" type="ORF">GCM10023262_13220</name>
</gene>
<evidence type="ECO:0000313" key="2">
    <source>
        <dbReference type="Proteomes" id="UP001501699"/>
    </source>
</evidence>
<proteinExistence type="predicted"/>
<reference evidence="2" key="1">
    <citation type="journal article" date="2019" name="Int. J. Syst. Evol. Microbiol.">
        <title>The Global Catalogue of Microorganisms (GCM) 10K type strain sequencing project: providing services to taxonomists for standard genome sequencing and annotation.</title>
        <authorList>
            <consortium name="The Broad Institute Genomics Platform"/>
            <consortium name="The Broad Institute Genome Sequencing Center for Infectious Disease"/>
            <person name="Wu L."/>
            <person name="Ma J."/>
        </authorList>
    </citation>
    <scope>NUCLEOTIDE SEQUENCE [LARGE SCALE GENOMIC DNA]</scope>
    <source>
        <strain evidence="2">JCM 17714</strain>
    </source>
</reference>
<dbReference type="EMBL" id="BAABJA010000010">
    <property type="protein sequence ID" value="GAA4665581.1"/>
    <property type="molecule type" value="Genomic_DNA"/>
</dbReference>